<comment type="similarity">
    <text evidence="3 15">Belongs to the SFH5 family.</text>
</comment>
<dbReference type="Pfam" id="PF00650">
    <property type="entry name" value="CRAL_TRIO"/>
    <property type="match status" value="1"/>
</dbReference>
<dbReference type="PANTHER" id="PTHR47669:SF1">
    <property type="entry name" value="PHOSPHATIDYLINOSITOL TRANSFER PROTEIN SFH5"/>
    <property type="match status" value="1"/>
</dbReference>
<name>A0A9P8I6H5_9PEZI</name>
<keyword evidence="5 15" id="KW-0963">Cytoplasm</keyword>
<evidence type="ECO:0000256" key="6">
    <source>
        <dbReference type="ARBA" id="ARBA00022617"/>
    </source>
</evidence>
<dbReference type="InterPro" id="IPR036865">
    <property type="entry name" value="CRAL-TRIO_dom_sf"/>
</dbReference>
<evidence type="ECO:0000256" key="4">
    <source>
        <dbReference type="ARBA" id="ARBA00022448"/>
    </source>
</evidence>
<keyword evidence="11 15" id="KW-0445">Lipid transport</keyword>
<dbReference type="GO" id="GO:0043001">
    <property type="term" value="P:Golgi to plasma membrane protein transport"/>
    <property type="evidence" value="ECO:0007669"/>
    <property type="project" value="TreeGrafter"/>
</dbReference>
<dbReference type="Gene3D" id="3.40.525.10">
    <property type="entry name" value="CRAL-TRIO lipid binding domain"/>
    <property type="match status" value="1"/>
</dbReference>
<comment type="caution">
    <text evidence="18">The sequence shown here is derived from an EMBL/GenBank/DDBJ whole genome shotgun (WGS) entry which is preliminary data.</text>
</comment>
<keyword evidence="9 15" id="KW-0492">Microsome</keyword>
<evidence type="ECO:0000256" key="15">
    <source>
        <dbReference type="RuleBase" id="RU367059"/>
    </source>
</evidence>
<keyword evidence="8 15" id="KW-0256">Endoplasmic reticulum</keyword>
<evidence type="ECO:0000256" key="2">
    <source>
        <dbReference type="ARBA" id="ARBA00004406"/>
    </source>
</evidence>
<dbReference type="InterPro" id="IPR036273">
    <property type="entry name" value="CRAL/TRIO_N_dom_sf"/>
</dbReference>
<evidence type="ECO:0000256" key="5">
    <source>
        <dbReference type="ARBA" id="ARBA00022490"/>
    </source>
</evidence>
<dbReference type="SUPFAM" id="SSF46938">
    <property type="entry name" value="CRAL/TRIO N-terminal domain"/>
    <property type="match status" value="1"/>
</dbReference>
<comment type="catalytic activity">
    <reaction evidence="13">
        <text>a 1,2-diacyl-sn-glycero-3-phospho-(1D-myo-inositol)(in) = a 1,2-diacyl-sn-glycero-3-phospho-(1D-myo-inositol)(out)</text>
        <dbReference type="Rhea" id="RHEA:38691"/>
        <dbReference type="ChEBI" id="CHEBI:57880"/>
    </reaction>
    <physiologicalReaction direction="left-to-right" evidence="13">
        <dbReference type="Rhea" id="RHEA:38692"/>
    </physiologicalReaction>
</comment>
<proteinExistence type="inferred from homology"/>
<evidence type="ECO:0000256" key="13">
    <source>
        <dbReference type="ARBA" id="ARBA00024146"/>
    </source>
</evidence>
<accession>A0A9P8I6H5</accession>
<dbReference type="GO" id="GO:0005789">
    <property type="term" value="C:endoplasmic reticulum membrane"/>
    <property type="evidence" value="ECO:0007669"/>
    <property type="project" value="UniProtKB-SubCell"/>
</dbReference>
<dbReference type="OrthoDB" id="75724at2759"/>
<dbReference type="SMART" id="SM00516">
    <property type="entry name" value="SEC14"/>
    <property type="match status" value="1"/>
</dbReference>
<evidence type="ECO:0000256" key="3">
    <source>
        <dbReference type="ARBA" id="ARBA00006667"/>
    </source>
</evidence>
<evidence type="ECO:0000256" key="16">
    <source>
        <dbReference type="SAM" id="MobiDB-lite"/>
    </source>
</evidence>
<keyword evidence="10" id="KW-0408">Iron</keyword>
<comment type="cofactor">
    <cofactor evidence="1">
        <name>heme b</name>
        <dbReference type="ChEBI" id="CHEBI:60344"/>
    </cofactor>
</comment>
<feature type="compositionally biased region" description="Basic and acidic residues" evidence="16">
    <location>
        <begin position="1"/>
        <end position="20"/>
    </location>
</feature>
<dbReference type="GO" id="GO:0046872">
    <property type="term" value="F:metal ion binding"/>
    <property type="evidence" value="ECO:0007669"/>
    <property type="project" value="UniProtKB-KW"/>
</dbReference>
<evidence type="ECO:0000313" key="18">
    <source>
        <dbReference type="EMBL" id="KAH0541497.1"/>
    </source>
</evidence>
<keyword evidence="6" id="KW-0349">Heme</keyword>
<gene>
    <name evidence="18" type="ORF">FGG08_004038</name>
</gene>
<dbReference type="GO" id="GO:0032541">
    <property type="term" value="C:cortical endoplasmic reticulum"/>
    <property type="evidence" value="ECO:0007669"/>
    <property type="project" value="TreeGrafter"/>
</dbReference>
<evidence type="ECO:0000256" key="12">
    <source>
        <dbReference type="ARBA" id="ARBA00023136"/>
    </source>
</evidence>
<sequence>MDPDKGDQSGAIHVERREVAEASSSKSDASNVEHAYGQPDTHGAGLKKDPDAYPEWPDLPKDHPLVKFEAALPAVLQSAGDNEIWGFRLRHMETDPKRRFQSRNILQKFLRANANNVDRAALQLIQTLKWRSEFEASHTILETFNKNRFGGVGYITTIDDPNKDENKVVITWNIYGSVKDNQNTFGDVDGFLRWRVALMEMAMKELNFNAGRAVIPDYGCGPDPYQIIQVHDYLSVNFFSMDSSVRASSKRVIEVFRDHYPEMLARKFFVNVPVVMGWVYGTMKLLLPAATTNKFTFMSYGNQLAKEIGEAIPEVYGGKGAALDKINLAPKLSDKYSKYPEHEEEGKGKAVS</sequence>
<dbReference type="AlphaFoldDB" id="A0A9P8I6H5"/>
<evidence type="ECO:0000256" key="7">
    <source>
        <dbReference type="ARBA" id="ARBA00022723"/>
    </source>
</evidence>
<protein>
    <recommendedName>
        <fullName evidence="15">Phosphatidylinositol transfer protein SFH5</fullName>
        <shortName evidence="15">PITP SFH5</shortName>
    </recommendedName>
</protein>
<dbReference type="GO" id="GO:0005829">
    <property type="term" value="C:cytosol"/>
    <property type="evidence" value="ECO:0007669"/>
    <property type="project" value="TreeGrafter"/>
</dbReference>
<dbReference type="InterPro" id="IPR042938">
    <property type="entry name" value="Sfh5"/>
</dbReference>
<keyword evidence="12 15" id="KW-0472">Membrane</keyword>
<dbReference type="GO" id="GO:0005886">
    <property type="term" value="C:plasma membrane"/>
    <property type="evidence" value="ECO:0007669"/>
    <property type="project" value="TreeGrafter"/>
</dbReference>
<dbReference type="SUPFAM" id="SSF52087">
    <property type="entry name" value="CRAL/TRIO domain"/>
    <property type="match status" value="1"/>
</dbReference>
<feature type="region of interest" description="Disordered" evidence="16">
    <location>
        <begin position="1"/>
        <end position="58"/>
    </location>
</feature>
<keyword evidence="4 15" id="KW-0813">Transport</keyword>
<evidence type="ECO:0000256" key="9">
    <source>
        <dbReference type="ARBA" id="ARBA00022848"/>
    </source>
</evidence>
<dbReference type="CDD" id="cd00170">
    <property type="entry name" value="SEC14"/>
    <property type="match status" value="1"/>
</dbReference>
<keyword evidence="19" id="KW-1185">Reference proteome</keyword>
<evidence type="ECO:0000256" key="11">
    <source>
        <dbReference type="ARBA" id="ARBA00023055"/>
    </source>
</evidence>
<dbReference type="GO" id="GO:0017157">
    <property type="term" value="P:regulation of exocytosis"/>
    <property type="evidence" value="ECO:0007669"/>
    <property type="project" value="TreeGrafter"/>
</dbReference>
<dbReference type="PROSITE" id="PS50191">
    <property type="entry name" value="CRAL_TRIO"/>
    <property type="match status" value="1"/>
</dbReference>
<evidence type="ECO:0000313" key="19">
    <source>
        <dbReference type="Proteomes" id="UP000698800"/>
    </source>
</evidence>
<evidence type="ECO:0000256" key="1">
    <source>
        <dbReference type="ARBA" id="ARBA00001970"/>
    </source>
</evidence>
<evidence type="ECO:0000256" key="8">
    <source>
        <dbReference type="ARBA" id="ARBA00022824"/>
    </source>
</evidence>
<keyword evidence="7" id="KW-0479">Metal-binding</keyword>
<organism evidence="18 19">
    <name type="scientific">Glutinoglossum americanum</name>
    <dbReference type="NCBI Taxonomy" id="1670608"/>
    <lineage>
        <taxon>Eukaryota</taxon>
        <taxon>Fungi</taxon>
        <taxon>Dikarya</taxon>
        <taxon>Ascomycota</taxon>
        <taxon>Pezizomycotina</taxon>
        <taxon>Geoglossomycetes</taxon>
        <taxon>Geoglossales</taxon>
        <taxon>Geoglossaceae</taxon>
        <taxon>Glutinoglossum</taxon>
    </lineage>
</organism>
<dbReference type="PANTHER" id="PTHR47669">
    <property type="entry name" value="PHOSPHATIDYLINOSITOL TRANSFER PROTEIN SFH5"/>
    <property type="match status" value="1"/>
</dbReference>
<dbReference type="EMBL" id="JAGHQL010000077">
    <property type="protein sequence ID" value="KAH0541497.1"/>
    <property type="molecule type" value="Genomic_DNA"/>
</dbReference>
<dbReference type="InterPro" id="IPR001251">
    <property type="entry name" value="CRAL-TRIO_dom"/>
</dbReference>
<dbReference type="Proteomes" id="UP000698800">
    <property type="component" value="Unassembled WGS sequence"/>
</dbReference>
<dbReference type="GO" id="GO:0008526">
    <property type="term" value="F:phosphatidylinositol transfer activity"/>
    <property type="evidence" value="ECO:0007669"/>
    <property type="project" value="UniProtKB-UniRule"/>
</dbReference>
<feature type="domain" description="CRAL-TRIO" evidence="17">
    <location>
        <begin position="191"/>
        <end position="324"/>
    </location>
</feature>
<evidence type="ECO:0000256" key="14">
    <source>
        <dbReference type="ARBA" id="ARBA00024180"/>
    </source>
</evidence>
<comment type="function">
    <text evidence="14">Non-classical phosphatidylinositol (PtdIns) transfer protein (PITP), which exhibits PtdIns-binding/transfer activity in the absence of detectable PtdCho-binding/transfer activity. Regulates PtdIns(4,5)P2 homeostasis at the plasma membrane. Heme-binding protein that may play a role in organic oxidant-induced stress responses.</text>
</comment>
<reference evidence="18" key="1">
    <citation type="submission" date="2021-03" db="EMBL/GenBank/DDBJ databases">
        <title>Comparative genomics and phylogenomic investigation of the class Geoglossomycetes provide insights into ecological specialization and systematics.</title>
        <authorList>
            <person name="Melie T."/>
            <person name="Pirro S."/>
            <person name="Miller A.N."/>
            <person name="Quandt A."/>
        </authorList>
    </citation>
    <scope>NUCLEOTIDE SEQUENCE</scope>
    <source>
        <strain evidence="18">GBOQ0MN5Z8</strain>
    </source>
</reference>
<comment type="subcellular location">
    <subcellularLocation>
        <location evidence="15">Cytoplasm</location>
    </subcellularLocation>
    <subcellularLocation>
        <location evidence="2 15">Endoplasmic reticulum membrane</location>
        <topology evidence="2 15">Peripheral membrane protein</topology>
    </subcellularLocation>
    <subcellularLocation>
        <location evidence="15">Microsome membrane</location>
        <topology evidence="15">Peripheral membrane protein</topology>
    </subcellularLocation>
</comment>
<evidence type="ECO:0000259" key="17">
    <source>
        <dbReference type="PROSITE" id="PS50191"/>
    </source>
</evidence>
<evidence type="ECO:0000256" key="10">
    <source>
        <dbReference type="ARBA" id="ARBA00023004"/>
    </source>
</evidence>